<dbReference type="AlphaFoldDB" id="A0AAV6YSU4"/>
<feature type="compositionally biased region" description="Polar residues" evidence="1">
    <location>
        <begin position="76"/>
        <end position="92"/>
    </location>
</feature>
<organism evidence="2 3">
    <name type="scientific">Engystomops pustulosus</name>
    <name type="common">Tungara frog</name>
    <name type="synonym">Physalaemus pustulosus</name>
    <dbReference type="NCBI Taxonomy" id="76066"/>
    <lineage>
        <taxon>Eukaryota</taxon>
        <taxon>Metazoa</taxon>
        <taxon>Chordata</taxon>
        <taxon>Craniata</taxon>
        <taxon>Vertebrata</taxon>
        <taxon>Euteleostomi</taxon>
        <taxon>Amphibia</taxon>
        <taxon>Batrachia</taxon>
        <taxon>Anura</taxon>
        <taxon>Neobatrachia</taxon>
        <taxon>Hyloidea</taxon>
        <taxon>Leptodactylidae</taxon>
        <taxon>Leiuperinae</taxon>
        <taxon>Engystomops</taxon>
    </lineage>
</organism>
<protein>
    <submittedName>
        <fullName evidence="2">Uncharacterized protein</fullName>
    </submittedName>
</protein>
<proteinExistence type="predicted"/>
<evidence type="ECO:0000256" key="1">
    <source>
        <dbReference type="SAM" id="MobiDB-lite"/>
    </source>
</evidence>
<accession>A0AAV6YSU4</accession>
<gene>
    <name evidence="2" type="ORF">GDO81_025597</name>
</gene>
<name>A0AAV6YSU4_ENGPU</name>
<sequence length="92" mass="9481">MHPVSPCTPKLCTPPVSLSSSSLLPPGFAPAGIWPSSHARTSPCGPGLRSGRRGPSSCLHFPSSWTPGTPPGTIEKSLQTTSGLRTASTIEM</sequence>
<evidence type="ECO:0000313" key="3">
    <source>
        <dbReference type="Proteomes" id="UP000824782"/>
    </source>
</evidence>
<comment type="caution">
    <text evidence="2">The sequence shown here is derived from an EMBL/GenBank/DDBJ whole genome shotgun (WGS) entry which is preliminary data.</text>
</comment>
<keyword evidence="3" id="KW-1185">Reference proteome</keyword>
<dbReference type="EMBL" id="WNYA01037584">
    <property type="protein sequence ID" value="KAG8536833.1"/>
    <property type="molecule type" value="Genomic_DNA"/>
</dbReference>
<evidence type="ECO:0000313" key="2">
    <source>
        <dbReference type="EMBL" id="KAG8536833.1"/>
    </source>
</evidence>
<reference evidence="2" key="1">
    <citation type="thesis" date="2020" institute="ProQuest LLC" country="789 East Eisenhower Parkway, Ann Arbor, MI, USA">
        <title>Comparative Genomics and Chromosome Evolution.</title>
        <authorList>
            <person name="Mudd A.B."/>
        </authorList>
    </citation>
    <scope>NUCLEOTIDE SEQUENCE</scope>
    <source>
        <strain evidence="2">237g6f4</strain>
        <tissue evidence="2">Blood</tissue>
    </source>
</reference>
<dbReference type="Proteomes" id="UP000824782">
    <property type="component" value="Unassembled WGS sequence"/>
</dbReference>
<feature type="region of interest" description="Disordered" evidence="1">
    <location>
        <begin position="61"/>
        <end position="92"/>
    </location>
</feature>